<organism evidence="1 2">
    <name type="scientific">Brachybacterium nesterenkovii</name>
    <dbReference type="NCBI Taxonomy" id="47847"/>
    <lineage>
        <taxon>Bacteria</taxon>
        <taxon>Bacillati</taxon>
        <taxon>Actinomycetota</taxon>
        <taxon>Actinomycetes</taxon>
        <taxon>Micrococcales</taxon>
        <taxon>Dermabacteraceae</taxon>
        <taxon>Brachybacterium</taxon>
    </lineage>
</organism>
<dbReference type="SUPFAM" id="SSF56784">
    <property type="entry name" value="HAD-like"/>
    <property type="match status" value="1"/>
</dbReference>
<dbReference type="Proteomes" id="UP000195981">
    <property type="component" value="Unassembled WGS sequence"/>
</dbReference>
<dbReference type="Gene3D" id="3.30.1240.10">
    <property type="match status" value="1"/>
</dbReference>
<dbReference type="GO" id="GO:0005829">
    <property type="term" value="C:cytosol"/>
    <property type="evidence" value="ECO:0007669"/>
    <property type="project" value="TreeGrafter"/>
</dbReference>
<name>A0A1X6X0L7_9MICO</name>
<dbReference type="EMBL" id="FWFG01000053">
    <property type="protein sequence ID" value="SLM91062.1"/>
    <property type="molecule type" value="Genomic_DNA"/>
</dbReference>
<protein>
    <submittedName>
        <fullName evidence="1">HMP-PP hydrolase (Pyridoxal phosphatase) Cof, detected in genetic screen for thiamin metabolic genes (PMID:15292217)</fullName>
    </submittedName>
</protein>
<dbReference type="NCBIfam" id="TIGR01484">
    <property type="entry name" value="HAD-SF-IIB"/>
    <property type="match status" value="1"/>
</dbReference>
<keyword evidence="2" id="KW-1185">Reference proteome</keyword>
<dbReference type="GO" id="GO:0000287">
    <property type="term" value="F:magnesium ion binding"/>
    <property type="evidence" value="ECO:0007669"/>
    <property type="project" value="TreeGrafter"/>
</dbReference>
<dbReference type="InterPro" id="IPR023214">
    <property type="entry name" value="HAD_sf"/>
</dbReference>
<evidence type="ECO:0000313" key="2">
    <source>
        <dbReference type="Proteomes" id="UP000195981"/>
    </source>
</evidence>
<proteinExistence type="predicted"/>
<gene>
    <name evidence="1" type="ORF">FM110_06055</name>
</gene>
<dbReference type="RefSeq" id="WP_087103628.1">
    <property type="nucleotide sequence ID" value="NZ_FWFG01000053.1"/>
</dbReference>
<dbReference type="PANTHER" id="PTHR10000:SF8">
    <property type="entry name" value="HAD SUPERFAMILY HYDROLASE-LIKE, TYPE 3"/>
    <property type="match status" value="1"/>
</dbReference>
<evidence type="ECO:0000313" key="1">
    <source>
        <dbReference type="EMBL" id="SLM91062.1"/>
    </source>
</evidence>
<keyword evidence="1" id="KW-0378">Hydrolase</keyword>
<accession>A0A1X6X0L7</accession>
<dbReference type="Pfam" id="PF08282">
    <property type="entry name" value="Hydrolase_3"/>
    <property type="match status" value="1"/>
</dbReference>
<dbReference type="OrthoDB" id="3180855at2"/>
<dbReference type="Gene3D" id="3.40.50.1000">
    <property type="entry name" value="HAD superfamily/HAD-like"/>
    <property type="match status" value="1"/>
</dbReference>
<dbReference type="InterPro" id="IPR006379">
    <property type="entry name" value="HAD-SF_hydro_IIB"/>
</dbReference>
<reference evidence="1 2" key="1">
    <citation type="submission" date="2017-02" db="EMBL/GenBank/DDBJ databases">
        <authorList>
            <person name="Peterson S.W."/>
        </authorList>
    </citation>
    <scope>NUCLEOTIDE SEQUENCE [LARGE SCALE GENOMIC DNA]</scope>
    <source>
        <strain evidence="1 2">CIP104813</strain>
    </source>
</reference>
<dbReference type="GO" id="GO:0016791">
    <property type="term" value="F:phosphatase activity"/>
    <property type="evidence" value="ECO:0007669"/>
    <property type="project" value="TreeGrafter"/>
</dbReference>
<dbReference type="InterPro" id="IPR036412">
    <property type="entry name" value="HAD-like_sf"/>
</dbReference>
<sequence length="266" mass="28022">MPRPRLVATDLDGTLLGARGELSERTARTWRRLDAAGIESVIVTARPPRWVDHLAGITGDHGIVLCGNGAFVYDVARRRVRETHGIEPDAFHALLADLRGIDGVTLAVELADGLHREPDYLSDGIGGVPEQVDSVIALDAVDRPVGKILARTDAMDMDAFHAQVTEVIGQRALLSVSSDCGLAEIGPAGVTKAAALEAWCAGLAIDADDVWAFGDMPNDIPMLAWAGTGWAVANAHPEVHAVADRSCGANTEDGVAIALEEMLEGA</sequence>
<dbReference type="AlphaFoldDB" id="A0A1X6X0L7"/>
<dbReference type="PANTHER" id="PTHR10000">
    <property type="entry name" value="PHOSPHOSERINE PHOSPHATASE"/>
    <property type="match status" value="1"/>
</dbReference>